<gene>
    <name evidence="1" type="ORF">MCHUDSM44219_05589</name>
</gene>
<keyword evidence="2" id="KW-1185">Reference proteome</keyword>
<dbReference type="InterPro" id="IPR036249">
    <property type="entry name" value="Thioredoxin-like_sf"/>
</dbReference>
<dbReference type="EC" id="1.11.1.15" evidence="1"/>
<dbReference type="AlphaFoldDB" id="A0A0J6VD09"/>
<comment type="caution">
    <text evidence="1">The sequence shown here is derived from an EMBL/GenBank/DDBJ whole genome shotgun (WGS) entry which is preliminary data.</text>
</comment>
<dbReference type="Gene3D" id="3.40.30.10">
    <property type="entry name" value="Glutaredoxin"/>
    <property type="match status" value="1"/>
</dbReference>
<evidence type="ECO:0000313" key="2">
    <source>
        <dbReference type="Proteomes" id="UP000036176"/>
    </source>
</evidence>
<reference evidence="1 2" key="1">
    <citation type="journal article" date="2015" name="Genome Biol. Evol.">
        <title>Characterization of Three Mycobacterium spp. with Potential Use in Bioremediation by Genome Sequencing and Comparative Genomics.</title>
        <authorList>
            <person name="Das S."/>
            <person name="Pettersson B.M."/>
            <person name="Behra P.R."/>
            <person name="Ramesh M."/>
            <person name="Dasgupta S."/>
            <person name="Bhattacharya A."/>
            <person name="Kirsebom L.A."/>
        </authorList>
    </citation>
    <scope>NUCLEOTIDE SEQUENCE [LARGE SCALE GENOMIC DNA]</scope>
    <source>
        <strain evidence="1 2">DSM 44219</strain>
    </source>
</reference>
<accession>A0A0J6VD09</accession>
<name>A0A0J6VD09_MYCCU</name>
<dbReference type="Proteomes" id="UP000036176">
    <property type="component" value="Unassembled WGS sequence"/>
</dbReference>
<dbReference type="EMBL" id="JYNX01000091">
    <property type="protein sequence ID" value="KMO68044.1"/>
    <property type="molecule type" value="Genomic_DNA"/>
</dbReference>
<keyword evidence="1" id="KW-0560">Oxidoreductase</keyword>
<dbReference type="SUPFAM" id="SSF52833">
    <property type="entry name" value="Thioredoxin-like"/>
    <property type="match status" value="1"/>
</dbReference>
<proteinExistence type="predicted"/>
<evidence type="ECO:0000313" key="1">
    <source>
        <dbReference type="EMBL" id="KMO68044.1"/>
    </source>
</evidence>
<dbReference type="GO" id="GO:0004601">
    <property type="term" value="F:peroxidase activity"/>
    <property type="evidence" value="ECO:0007669"/>
    <property type="project" value="UniProtKB-KW"/>
</dbReference>
<dbReference type="PATRIC" id="fig|1800.3.peg.5633"/>
<protein>
    <submittedName>
        <fullName evidence="1">Peroxiredoxin</fullName>
        <ecNumber evidence="1">1.11.1.15</ecNumber>
    </submittedName>
</protein>
<keyword evidence="1" id="KW-0575">Peroxidase</keyword>
<sequence length="56" mass="6018">MTTGALAASVVGMPRIGDAAPSFTAETTQGEINFPADYMGTWVNLFSHRDRRTRSG</sequence>
<organism evidence="1 2">
    <name type="scientific">Mycolicibacterium chubuense</name>
    <name type="common">Mycobacterium chubuense</name>
    <dbReference type="NCBI Taxonomy" id="1800"/>
    <lineage>
        <taxon>Bacteria</taxon>
        <taxon>Bacillati</taxon>
        <taxon>Actinomycetota</taxon>
        <taxon>Actinomycetes</taxon>
        <taxon>Mycobacteriales</taxon>
        <taxon>Mycobacteriaceae</taxon>
        <taxon>Mycolicibacterium</taxon>
    </lineage>
</organism>